<dbReference type="PANTHER" id="PTHR18640:SF5">
    <property type="entry name" value="SODIUM_BILE ACID COTRANSPORTER 7"/>
    <property type="match status" value="1"/>
</dbReference>
<evidence type="ECO:0000313" key="4">
    <source>
        <dbReference type="Proteomes" id="UP000309340"/>
    </source>
</evidence>
<accession>A0A4V6WKT2</accession>
<reference evidence="3 4" key="1">
    <citation type="submission" date="2017-03" db="EMBL/GenBank/DDBJ databases">
        <title>Genomes of endolithic fungi from Antarctica.</title>
        <authorList>
            <person name="Coleine C."/>
            <person name="Masonjones S."/>
            <person name="Stajich J.E."/>
        </authorList>
    </citation>
    <scope>NUCLEOTIDE SEQUENCE [LARGE SCALE GENOMIC DNA]</scope>
    <source>
        <strain evidence="3 4">CCFEE 5184</strain>
    </source>
</reference>
<dbReference type="InterPro" id="IPR038770">
    <property type="entry name" value="Na+/solute_symporter_sf"/>
</dbReference>
<dbReference type="OrthoDB" id="188035at2759"/>
<feature type="region of interest" description="Disordered" evidence="1">
    <location>
        <begin position="373"/>
        <end position="404"/>
    </location>
</feature>
<dbReference type="EMBL" id="NAJQ01000966">
    <property type="protein sequence ID" value="TKA63269.1"/>
    <property type="molecule type" value="Genomic_DNA"/>
</dbReference>
<evidence type="ECO:0000313" key="3">
    <source>
        <dbReference type="EMBL" id="TKA63269.1"/>
    </source>
</evidence>
<gene>
    <name evidence="3" type="ORF">B0A55_10207</name>
</gene>
<feature type="transmembrane region" description="Helical" evidence="2">
    <location>
        <begin position="64"/>
        <end position="82"/>
    </location>
</feature>
<feature type="transmembrane region" description="Helical" evidence="2">
    <location>
        <begin position="343"/>
        <end position="361"/>
    </location>
</feature>
<keyword evidence="4" id="KW-1185">Reference proteome</keyword>
<feature type="region of interest" description="Disordered" evidence="1">
    <location>
        <begin position="1"/>
        <end position="20"/>
    </location>
</feature>
<dbReference type="STRING" id="329884.A0A4V6WKT2"/>
<feature type="transmembrane region" description="Helical" evidence="2">
    <location>
        <begin position="35"/>
        <end position="52"/>
    </location>
</feature>
<evidence type="ECO:0008006" key="5">
    <source>
        <dbReference type="Google" id="ProtNLM"/>
    </source>
</evidence>
<feature type="transmembrane region" description="Helical" evidence="2">
    <location>
        <begin position="128"/>
        <end position="147"/>
    </location>
</feature>
<dbReference type="GO" id="GO:0005886">
    <property type="term" value="C:plasma membrane"/>
    <property type="evidence" value="ECO:0007669"/>
    <property type="project" value="TreeGrafter"/>
</dbReference>
<evidence type="ECO:0000256" key="2">
    <source>
        <dbReference type="SAM" id="Phobius"/>
    </source>
</evidence>
<organism evidence="3 4">
    <name type="scientific">Friedmanniomyces simplex</name>
    <dbReference type="NCBI Taxonomy" id="329884"/>
    <lineage>
        <taxon>Eukaryota</taxon>
        <taxon>Fungi</taxon>
        <taxon>Dikarya</taxon>
        <taxon>Ascomycota</taxon>
        <taxon>Pezizomycotina</taxon>
        <taxon>Dothideomycetes</taxon>
        <taxon>Dothideomycetidae</taxon>
        <taxon>Mycosphaerellales</taxon>
        <taxon>Teratosphaeriaceae</taxon>
        <taxon>Friedmanniomyces</taxon>
    </lineage>
</organism>
<feature type="transmembrane region" description="Helical" evidence="2">
    <location>
        <begin position="209"/>
        <end position="228"/>
    </location>
</feature>
<keyword evidence="2" id="KW-0472">Membrane</keyword>
<protein>
    <recommendedName>
        <fullName evidence="5">Sodium bile acid symporter family protein</fullName>
    </recommendedName>
</protein>
<proteinExistence type="predicted"/>
<keyword evidence="2" id="KW-1133">Transmembrane helix</keyword>
<feature type="transmembrane region" description="Helical" evidence="2">
    <location>
        <begin position="274"/>
        <end position="300"/>
    </location>
</feature>
<dbReference type="AlphaFoldDB" id="A0A4V6WKT2"/>
<comment type="caution">
    <text evidence="3">The sequence shown here is derived from an EMBL/GenBank/DDBJ whole genome shotgun (WGS) entry which is preliminary data.</text>
</comment>
<dbReference type="Pfam" id="PF13593">
    <property type="entry name" value="SBF_like"/>
    <property type="match status" value="1"/>
</dbReference>
<feature type="transmembrane region" description="Helical" evidence="2">
    <location>
        <begin position="94"/>
        <end position="116"/>
    </location>
</feature>
<name>A0A4V6WKT2_9PEZI</name>
<sequence>MDLKNAPAADTHVAEPNRSRPTWHTSAISLLGDQWFLITLGILIAIASQVQVPDSQQHVKEITVTYLCVSIIFFITGCTLDTKTLLQNYARWRLHLFIQVQCFLMPSAVVFGVVSATATDRNFMDPGLLVGLVFFSCVATTISSNVVMTKQANGNQALTVVQTTIGNLLGVFVTPALVVMYTSVDVWYNDVLPPSSGHFGQIYQRVLKQLGLSIYVPLATGQLVRWYFQPFCRKVFIDWKLNKLGSICLLLIIWQTYDAAFRSRAFESVPGSNIIFVAFIGVALWLAFFAIAICTSLLWLPRKDVVSVCYCVPAKGPAMGVPLATTIFAGLDAGLQSKIQVPIIIYQGIQIVFGSIMITVFRKWIDAGERKLVKDPGEPTYDRPVEPRSPENNGRRAARLKTVP</sequence>
<evidence type="ECO:0000256" key="1">
    <source>
        <dbReference type="SAM" id="MobiDB-lite"/>
    </source>
</evidence>
<dbReference type="InterPro" id="IPR016833">
    <property type="entry name" value="Put_Na-Bile_cotransptr"/>
</dbReference>
<dbReference type="Gene3D" id="1.20.1530.20">
    <property type="match status" value="1"/>
</dbReference>
<dbReference type="PANTHER" id="PTHR18640">
    <property type="entry name" value="SOLUTE CARRIER FAMILY 10 MEMBER 7"/>
    <property type="match status" value="1"/>
</dbReference>
<feature type="transmembrane region" description="Helical" evidence="2">
    <location>
        <begin position="168"/>
        <end position="189"/>
    </location>
</feature>
<feature type="transmembrane region" description="Helical" evidence="2">
    <location>
        <begin position="312"/>
        <end position="331"/>
    </location>
</feature>
<feature type="transmembrane region" description="Helical" evidence="2">
    <location>
        <begin position="235"/>
        <end position="254"/>
    </location>
</feature>
<keyword evidence="2" id="KW-0812">Transmembrane</keyword>
<dbReference type="Proteomes" id="UP000309340">
    <property type="component" value="Unassembled WGS sequence"/>
</dbReference>
<feature type="compositionally biased region" description="Basic and acidic residues" evidence="1">
    <location>
        <begin position="373"/>
        <end position="389"/>
    </location>
</feature>